<feature type="compositionally biased region" description="Basic and acidic residues" evidence="1">
    <location>
        <begin position="169"/>
        <end position="178"/>
    </location>
</feature>
<dbReference type="EMBL" id="CP038152">
    <property type="protein sequence ID" value="QBR04425.1"/>
    <property type="molecule type" value="Genomic_DNA"/>
</dbReference>
<sequence>MHYVGNNHVAFDTQSLGFPSIKGCQAVCFQVSGGLYGFHDYKGAGGAGVDGAKAQAFAAWAEQHGTADITAGVALYGVINQEHQYTHDANGEQDWKAMLLGVARELGFDGPVYGVRVTSHVGKDDSLYVRFDRVQDAMRISYKRWSKMERDTTADPLNPDQQALLRPAKSSEVDPRSITRDTRPYMAQSLKDYEYDDVYPVRRKDPGKAENLNIVASKKITRFR</sequence>
<organism evidence="2 3">
    <name type="scientific">Paraburkholderia pallida</name>
    <dbReference type="NCBI Taxonomy" id="2547399"/>
    <lineage>
        <taxon>Bacteria</taxon>
        <taxon>Pseudomonadati</taxon>
        <taxon>Pseudomonadota</taxon>
        <taxon>Betaproteobacteria</taxon>
        <taxon>Burkholderiales</taxon>
        <taxon>Burkholderiaceae</taxon>
        <taxon>Paraburkholderia</taxon>
    </lineage>
</organism>
<gene>
    <name evidence="2" type="ORF">E1956_45940</name>
</gene>
<dbReference type="AlphaFoldDB" id="A0A4P7DB89"/>
<keyword evidence="3" id="KW-1185">Reference proteome</keyword>
<dbReference type="Proteomes" id="UP000295727">
    <property type="component" value="Plasmid unnamed1"/>
</dbReference>
<geneLocation type="plasmid" evidence="2 3">
    <name>unnamed1</name>
</geneLocation>
<evidence type="ECO:0000313" key="2">
    <source>
        <dbReference type="EMBL" id="QBR04425.1"/>
    </source>
</evidence>
<dbReference type="GeneID" id="39649744"/>
<accession>A0A4P7DB89</accession>
<dbReference type="OrthoDB" id="9110240at2"/>
<keyword evidence="2" id="KW-0614">Plasmid</keyword>
<protein>
    <submittedName>
        <fullName evidence="2">Uncharacterized protein</fullName>
    </submittedName>
</protein>
<name>A0A4P7DB89_9BURK</name>
<feature type="region of interest" description="Disordered" evidence="1">
    <location>
        <begin position="150"/>
        <end position="178"/>
    </location>
</feature>
<proteinExistence type="predicted"/>
<evidence type="ECO:0000256" key="1">
    <source>
        <dbReference type="SAM" id="MobiDB-lite"/>
    </source>
</evidence>
<reference evidence="2 3" key="1">
    <citation type="submission" date="2019-03" db="EMBL/GenBank/DDBJ databases">
        <title>Paraburkholderia sp. 7MH5, isolated from subtropical forest soil.</title>
        <authorList>
            <person name="Gao Z.-H."/>
            <person name="Qiu L.-H."/>
        </authorList>
    </citation>
    <scope>NUCLEOTIDE SEQUENCE [LARGE SCALE GENOMIC DNA]</scope>
    <source>
        <strain evidence="2 3">7MH5</strain>
        <plasmid evidence="2 3">unnamed1</plasmid>
    </source>
</reference>
<dbReference type="KEGG" id="ppai:E1956_45940"/>
<evidence type="ECO:0000313" key="3">
    <source>
        <dbReference type="Proteomes" id="UP000295727"/>
    </source>
</evidence>
<dbReference type="RefSeq" id="WP_134760798.1">
    <property type="nucleotide sequence ID" value="NZ_CP038152.1"/>
</dbReference>